<evidence type="ECO:0000256" key="1">
    <source>
        <dbReference type="SAM" id="MobiDB-lite"/>
    </source>
</evidence>
<organism evidence="2 3">
    <name type="scientific">Artemisia annua</name>
    <name type="common">Sweet wormwood</name>
    <dbReference type="NCBI Taxonomy" id="35608"/>
    <lineage>
        <taxon>Eukaryota</taxon>
        <taxon>Viridiplantae</taxon>
        <taxon>Streptophyta</taxon>
        <taxon>Embryophyta</taxon>
        <taxon>Tracheophyta</taxon>
        <taxon>Spermatophyta</taxon>
        <taxon>Magnoliopsida</taxon>
        <taxon>eudicotyledons</taxon>
        <taxon>Gunneridae</taxon>
        <taxon>Pentapetalae</taxon>
        <taxon>asterids</taxon>
        <taxon>campanulids</taxon>
        <taxon>Asterales</taxon>
        <taxon>Asteraceae</taxon>
        <taxon>Asteroideae</taxon>
        <taxon>Anthemideae</taxon>
        <taxon>Artemisiinae</taxon>
        <taxon>Artemisia</taxon>
    </lineage>
</organism>
<dbReference type="AlphaFoldDB" id="A0A2U1L7W8"/>
<feature type="compositionally biased region" description="Basic residues" evidence="1">
    <location>
        <begin position="124"/>
        <end position="133"/>
    </location>
</feature>
<dbReference type="EMBL" id="PKPP01010969">
    <property type="protein sequence ID" value="PWA45051.1"/>
    <property type="molecule type" value="Genomic_DNA"/>
</dbReference>
<comment type="caution">
    <text evidence="2">The sequence shown here is derived from an EMBL/GenBank/DDBJ whole genome shotgun (WGS) entry which is preliminary data.</text>
</comment>
<evidence type="ECO:0008006" key="4">
    <source>
        <dbReference type="Google" id="ProtNLM"/>
    </source>
</evidence>
<name>A0A2U1L7W8_ARTAN</name>
<keyword evidence="3" id="KW-1185">Reference proteome</keyword>
<protein>
    <recommendedName>
        <fullName evidence="4">Myb/SANT-like domain-containing protein</fullName>
    </recommendedName>
</protein>
<proteinExistence type="predicted"/>
<sequence>MFTTRKTNSFNFMEEEWRNLNAKTKNKANNLRNSQLLYPDLCTYLYEKCAATGPIHQAFGKQNRTPSSSHNPINQVLEIEDVPTDEGGSSVTPPTKENHDFDFDTGYDKGVEDGSPVSPIKSPSRARPKKKAKGGVSEFEEDMKQAIINMAKGGFSKNKGPTADECHEKLKTLELEYNDPYSILRPFLSLVNQEAPIETLG</sequence>
<feature type="region of interest" description="Disordered" evidence="1">
    <location>
        <begin position="80"/>
        <end position="138"/>
    </location>
</feature>
<accession>A0A2U1L7W8</accession>
<feature type="compositionally biased region" description="Basic and acidic residues" evidence="1">
    <location>
        <begin position="96"/>
        <end position="112"/>
    </location>
</feature>
<gene>
    <name evidence="2" type="ORF">CTI12_AA521020</name>
</gene>
<evidence type="ECO:0000313" key="2">
    <source>
        <dbReference type="EMBL" id="PWA45051.1"/>
    </source>
</evidence>
<dbReference type="Proteomes" id="UP000245207">
    <property type="component" value="Unassembled WGS sequence"/>
</dbReference>
<evidence type="ECO:0000313" key="3">
    <source>
        <dbReference type="Proteomes" id="UP000245207"/>
    </source>
</evidence>
<reference evidence="2 3" key="1">
    <citation type="journal article" date="2018" name="Mol. Plant">
        <title>The genome of Artemisia annua provides insight into the evolution of Asteraceae family and artemisinin biosynthesis.</title>
        <authorList>
            <person name="Shen Q."/>
            <person name="Zhang L."/>
            <person name="Liao Z."/>
            <person name="Wang S."/>
            <person name="Yan T."/>
            <person name="Shi P."/>
            <person name="Liu M."/>
            <person name="Fu X."/>
            <person name="Pan Q."/>
            <person name="Wang Y."/>
            <person name="Lv Z."/>
            <person name="Lu X."/>
            <person name="Zhang F."/>
            <person name="Jiang W."/>
            <person name="Ma Y."/>
            <person name="Chen M."/>
            <person name="Hao X."/>
            <person name="Li L."/>
            <person name="Tang Y."/>
            <person name="Lv G."/>
            <person name="Zhou Y."/>
            <person name="Sun X."/>
            <person name="Brodelius P.E."/>
            <person name="Rose J.K.C."/>
            <person name="Tang K."/>
        </authorList>
    </citation>
    <scope>NUCLEOTIDE SEQUENCE [LARGE SCALE GENOMIC DNA]</scope>
    <source>
        <strain evidence="3">cv. Huhao1</strain>
        <tissue evidence="2">Leaf</tissue>
    </source>
</reference>